<accession>I7AVF2</accession>
<evidence type="ECO:0000259" key="1">
    <source>
        <dbReference type="Pfam" id="PF09820"/>
    </source>
</evidence>
<name>I7AVF2_9BACT</name>
<dbReference type="SUPFAM" id="SSF52540">
    <property type="entry name" value="P-loop containing nucleoside triphosphate hydrolases"/>
    <property type="match status" value="1"/>
</dbReference>
<reference evidence="2" key="2">
    <citation type="journal article" date="2012" name="BMC Genomics">
        <title>Metagenomic analysis reveals a functional signature for biomass degradation by cecal microbiota in the leaf-eating flying squirrel (Petaurista alborufus lena).</title>
        <authorList>
            <person name="Lu H.P."/>
            <person name="Wang Y.B."/>
            <person name="Huang S.W."/>
            <person name="Lin C.Y."/>
            <person name="Wu M."/>
            <person name="Hsieh C.H."/>
            <person name="Yu H.T."/>
        </authorList>
    </citation>
    <scope>NUCLEOTIDE SEQUENCE</scope>
</reference>
<proteinExistence type="predicted"/>
<reference evidence="2" key="1">
    <citation type="submission" date="2011-12" db="EMBL/GenBank/DDBJ databases">
        <authorList>
            <person name="Lu H.-P."/>
            <person name="Wang Y.-B."/>
            <person name="Huang S.-W."/>
            <person name="Lin C.-Y."/>
            <person name="Wu M."/>
            <person name="Hsieh C.-H."/>
            <person name="Yu H.-T."/>
        </authorList>
    </citation>
    <scope>NUCLEOTIDE SEQUENCE</scope>
</reference>
<organism evidence="2">
    <name type="scientific">uncultured bacterium scaffold00090</name>
    <dbReference type="NCBI Taxonomy" id="1132476"/>
    <lineage>
        <taxon>Bacteria</taxon>
        <taxon>environmental samples</taxon>
    </lineage>
</organism>
<dbReference type="InterPro" id="IPR018631">
    <property type="entry name" value="AAA-ATPase-like_dom"/>
</dbReference>
<dbReference type="AlphaFoldDB" id="I7AVF2"/>
<sequence>MGFYVNPSANSFADVLRNGKYVDKSELIAYMNSVLRTSDKLVASTRPRRFGKSFAAKMLAAYYSKGADSKALFENLKIAGMDGFEQHLNKYGVIFIDVASFISFADDIRDTLADIQSKVIRELMEEYPGCVRDKTKLLMEALMQVTAKTGNKFFVIIDEWNALFREVKDDEKLQESYMKFLRGMFKSPQTSEIFVGVYMTGILPIKKYGTQSALTDFWEFTMLNPGSLAPFIGFTEDEVKELCYTNHLDFEEVRRWYDGYRFDKIIKEEKPDGQGLERHNIVQHIYCPNSIMELVKNEEFGSYWTTTETYESLRDYIDLNYDGLRDALVDMLGGRRCRIDPQTFQNDMTSIKGRDDIFTLLVHLGYLAYDSGSEEVFIPNKEIRKEFVRALKESRRPELAKAVKIADELLAATLARDEKEVAKLIEAAHFAGTAPQNYNEEQALRYVVITAYLTSMDHYLRFEELASGRGYCDIFSFRGSAHRNRLC</sequence>
<protein>
    <recommendedName>
        <fullName evidence="1">AAA-ATPase-like domain-containing protein</fullName>
    </recommendedName>
</protein>
<feature type="domain" description="AAA-ATPase-like" evidence="1">
    <location>
        <begin position="12"/>
        <end position="208"/>
    </location>
</feature>
<dbReference type="Pfam" id="PF09820">
    <property type="entry name" value="AAA-ATPase_like"/>
    <property type="match status" value="1"/>
</dbReference>
<dbReference type="PANTHER" id="PTHR34825">
    <property type="entry name" value="CONSERVED PROTEIN, WITH A WEAK D-GALACTARATE DEHYDRATASE/ALTRONATE HYDROLASE DOMAIN"/>
    <property type="match status" value="1"/>
</dbReference>
<dbReference type="EMBL" id="JQ335998">
    <property type="protein sequence ID" value="AFN84555.1"/>
    <property type="molecule type" value="Genomic_DNA"/>
</dbReference>
<dbReference type="PANTHER" id="PTHR34825:SF1">
    <property type="entry name" value="AAA-ATPASE-LIKE DOMAIN-CONTAINING PROTEIN"/>
    <property type="match status" value="1"/>
</dbReference>
<evidence type="ECO:0000313" key="2">
    <source>
        <dbReference type="EMBL" id="AFN84555.1"/>
    </source>
</evidence>
<dbReference type="InterPro" id="IPR027417">
    <property type="entry name" value="P-loop_NTPase"/>
</dbReference>